<protein>
    <submittedName>
        <fullName evidence="3">Flavonol reductase/cinnamoyl-CoA reductase</fullName>
        <ecNumber evidence="3">1.2.1.44</ecNumber>
    </submittedName>
</protein>
<comment type="caution">
    <text evidence="3">The sequence shown here is derived from an EMBL/GenBank/DDBJ whole genome shotgun (WGS) entry which is preliminary data.</text>
</comment>
<dbReference type="SUPFAM" id="SSF51735">
    <property type="entry name" value="NAD(P)-binding Rossmann-fold domains"/>
    <property type="match status" value="1"/>
</dbReference>
<keyword evidence="1" id="KW-0521">NADP</keyword>
<evidence type="ECO:0000256" key="1">
    <source>
        <dbReference type="ARBA" id="ARBA00022857"/>
    </source>
</evidence>
<keyword evidence="2 3" id="KW-0560">Oxidoreductase</keyword>
<organism evidence="3 4">
    <name type="scientific">Handroanthus impetiginosus</name>
    <dbReference type="NCBI Taxonomy" id="429701"/>
    <lineage>
        <taxon>Eukaryota</taxon>
        <taxon>Viridiplantae</taxon>
        <taxon>Streptophyta</taxon>
        <taxon>Embryophyta</taxon>
        <taxon>Tracheophyta</taxon>
        <taxon>Spermatophyta</taxon>
        <taxon>Magnoliopsida</taxon>
        <taxon>eudicotyledons</taxon>
        <taxon>Gunneridae</taxon>
        <taxon>Pentapetalae</taxon>
        <taxon>asterids</taxon>
        <taxon>lamiids</taxon>
        <taxon>Lamiales</taxon>
        <taxon>Bignoniaceae</taxon>
        <taxon>Crescentiina</taxon>
        <taxon>Tabebuia alliance</taxon>
        <taxon>Handroanthus</taxon>
    </lineage>
</organism>
<dbReference type="OrthoDB" id="2735536at2759"/>
<accession>A0A2G9HZX9</accession>
<dbReference type="InterPro" id="IPR036291">
    <property type="entry name" value="NAD(P)-bd_dom_sf"/>
</dbReference>
<dbReference type="PANTHER" id="PTHR10366">
    <property type="entry name" value="NAD DEPENDENT EPIMERASE/DEHYDRATASE"/>
    <property type="match status" value="1"/>
</dbReference>
<name>A0A2G9HZX9_9LAMI</name>
<dbReference type="GO" id="GO:0016616">
    <property type="term" value="F:oxidoreductase activity, acting on the CH-OH group of donors, NAD or NADP as acceptor"/>
    <property type="evidence" value="ECO:0007669"/>
    <property type="project" value="TreeGrafter"/>
</dbReference>
<dbReference type="InterPro" id="IPR050425">
    <property type="entry name" value="NAD(P)_dehydrat-like"/>
</dbReference>
<dbReference type="GO" id="GO:0016621">
    <property type="term" value="F:cinnamoyl-CoA reductase activity"/>
    <property type="evidence" value="ECO:0007669"/>
    <property type="project" value="UniProtKB-EC"/>
</dbReference>
<dbReference type="EC" id="1.2.1.44" evidence="3"/>
<gene>
    <name evidence="3" type="ORF">CDL12_04393</name>
</gene>
<dbReference type="EMBL" id="NKXS01000670">
    <property type="protein sequence ID" value="PIN22900.1"/>
    <property type="molecule type" value="Genomic_DNA"/>
</dbReference>
<dbReference type="Gene3D" id="3.40.50.720">
    <property type="entry name" value="NAD(P)-binding Rossmann-like Domain"/>
    <property type="match status" value="1"/>
</dbReference>
<keyword evidence="4" id="KW-1185">Reference proteome</keyword>
<evidence type="ECO:0000313" key="3">
    <source>
        <dbReference type="EMBL" id="PIN22900.1"/>
    </source>
</evidence>
<reference evidence="4" key="1">
    <citation type="journal article" date="2018" name="Gigascience">
        <title>Genome assembly of the Pink Ipe (Handroanthus impetiginosus, Bignoniaceae), a highly valued, ecologically keystone Neotropical timber forest tree.</title>
        <authorList>
            <person name="Silva-Junior O.B."/>
            <person name="Grattapaglia D."/>
            <person name="Novaes E."/>
            <person name="Collevatti R.G."/>
        </authorList>
    </citation>
    <scope>NUCLEOTIDE SEQUENCE [LARGE SCALE GENOMIC DNA]</scope>
    <source>
        <strain evidence="4">cv. UFG-1</strain>
    </source>
</reference>
<dbReference type="Proteomes" id="UP000231279">
    <property type="component" value="Unassembled WGS sequence"/>
</dbReference>
<dbReference type="STRING" id="429701.A0A2G9HZX9"/>
<dbReference type="PANTHER" id="PTHR10366:SF483">
    <property type="entry name" value="CINNAMOYL COA REDUCTASE-LIKE PROTEIN"/>
    <property type="match status" value="1"/>
</dbReference>
<dbReference type="AlphaFoldDB" id="A0A2G9HZX9"/>
<sequence length="318" mass="35913">MGIVRLEETKDTELQEFCRTLLSCPAMHRRKEDDDGFWSDENVLPAGNGDVLDRLVCVTSSVSDLGVAIVKQLLVNCYCVLIIGDNEEDVEKLREMEISVVMAKLTEIESLTQAFDGFRGVFTPLHLWTPLDYPITPWKAMAGIEVSTTKNVMKACGVTPSVRKCVLTLSLLTYIWRDYNTLHEIPHLVDNKCWSNELVCLNKKLRYALGKLKAEKAGWEIAKDTSLKLVTICPGLITGLEKISKGVYEEMRKTAFGQYICFNRVIEREDEIEKLARETGTSVRSIAGSISCSNKPQFELSNVKLTRLMLGTRRCYNE</sequence>
<proteinExistence type="predicted"/>
<evidence type="ECO:0000256" key="2">
    <source>
        <dbReference type="ARBA" id="ARBA00023002"/>
    </source>
</evidence>
<evidence type="ECO:0000313" key="4">
    <source>
        <dbReference type="Proteomes" id="UP000231279"/>
    </source>
</evidence>